<dbReference type="InterPro" id="IPR001623">
    <property type="entry name" value="DnaJ_domain"/>
</dbReference>
<dbReference type="SUPFAM" id="SSF46565">
    <property type="entry name" value="Chaperone J-domain"/>
    <property type="match status" value="1"/>
</dbReference>
<comment type="caution">
    <text evidence="2">The sequence shown here is derived from an EMBL/GenBank/DDBJ whole genome shotgun (WGS) entry which is preliminary data.</text>
</comment>
<dbReference type="Pfam" id="PF00226">
    <property type="entry name" value="DnaJ"/>
    <property type="match status" value="1"/>
</dbReference>
<dbReference type="AlphaFoldDB" id="A0A934VRJ6"/>
<gene>
    <name evidence="2" type="ORF">JIN85_12715</name>
</gene>
<dbReference type="RefSeq" id="WP_200271243.1">
    <property type="nucleotide sequence ID" value="NZ_JAENIJ010000019.1"/>
</dbReference>
<organism evidence="2 3">
    <name type="scientific">Luteolibacter pohnpeiensis</name>
    <dbReference type="NCBI Taxonomy" id="454153"/>
    <lineage>
        <taxon>Bacteria</taxon>
        <taxon>Pseudomonadati</taxon>
        <taxon>Verrucomicrobiota</taxon>
        <taxon>Verrucomicrobiia</taxon>
        <taxon>Verrucomicrobiales</taxon>
        <taxon>Verrucomicrobiaceae</taxon>
        <taxon>Luteolibacter</taxon>
    </lineage>
</organism>
<evidence type="ECO:0000313" key="3">
    <source>
        <dbReference type="Proteomes" id="UP000603141"/>
    </source>
</evidence>
<keyword evidence="3" id="KW-1185">Reference proteome</keyword>
<protein>
    <submittedName>
        <fullName evidence="2">DnaJ domain-containing protein</fullName>
    </submittedName>
</protein>
<sequence length="181" mass="20336">MNAFEVLGLPDRLLIADEELREAFRQAGKKLHPDAGGSETEFASAKEAKAILESPSRRLRHWLELRGCQVESRGIIGASLMDLFGEIGKISQQAEAVIHQREQARSALMRAMLESKTQECREQVEAGIATVERAIQECLKGFERLESGETLDQDHASQLVRDLAFLEKWKLGLRSCYSRLV</sequence>
<evidence type="ECO:0000313" key="2">
    <source>
        <dbReference type="EMBL" id="MBK1883281.1"/>
    </source>
</evidence>
<dbReference type="EMBL" id="JAENIJ010000019">
    <property type="protein sequence ID" value="MBK1883281.1"/>
    <property type="molecule type" value="Genomic_DNA"/>
</dbReference>
<reference evidence="2" key="1">
    <citation type="submission" date="2021-01" db="EMBL/GenBank/DDBJ databases">
        <title>Modified the classification status of verrucomicrobia.</title>
        <authorList>
            <person name="Feng X."/>
        </authorList>
    </citation>
    <scope>NUCLEOTIDE SEQUENCE</scope>
    <source>
        <strain evidence="2">KCTC 22041</strain>
    </source>
</reference>
<name>A0A934VRJ6_9BACT</name>
<dbReference type="Proteomes" id="UP000603141">
    <property type="component" value="Unassembled WGS sequence"/>
</dbReference>
<dbReference type="PROSITE" id="PS50076">
    <property type="entry name" value="DNAJ_2"/>
    <property type="match status" value="1"/>
</dbReference>
<evidence type="ECO:0000259" key="1">
    <source>
        <dbReference type="PROSITE" id="PS50076"/>
    </source>
</evidence>
<dbReference type="InterPro" id="IPR036869">
    <property type="entry name" value="J_dom_sf"/>
</dbReference>
<dbReference type="Gene3D" id="1.10.287.110">
    <property type="entry name" value="DnaJ domain"/>
    <property type="match status" value="1"/>
</dbReference>
<proteinExistence type="predicted"/>
<dbReference type="SMART" id="SM00271">
    <property type="entry name" value="DnaJ"/>
    <property type="match status" value="1"/>
</dbReference>
<feature type="domain" description="J" evidence="1">
    <location>
        <begin position="2"/>
        <end position="67"/>
    </location>
</feature>
<dbReference type="CDD" id="cd06257">
    <property type="entry name" value="DnaJ"/>
    <property type="match status" value="1"/>
</dbReference>
<accession>A0A934VRJ6</accession>